<sequence>MAAGLLVRIGAARRAAGELEQARDAFAAAVEEARRTGDTATFVDAALGIGTDFGIGYADELEIRLLEEALTALAPTDVQRRAQVLARLARALHLASDPAAGSRSPTRLRTWPAGWTIRLCSEGSSSTT</sequence>
<gene>
    <name evidence="1" type="ORF">KDL28_37755</name>
</gene>
<name>A0ABT1ADG9_9PSEU</name>
<proteinExistence type="predicted"/>
<organism evidence="1 2">
    <name type="scientific">Pseudonocardia humida</name>
    <dbReference type="NCBI Taxonomy" id="2800819"/>
    <lineage>
        <taxon>Bacteria</taxon>
        <taxon>Bacillati</taxon>
        <taxon>Actinomycetota</taxon>
        <taxon>Actinomycetes</taxon>
        <taxon>Pseudonocardiales</taxon>
        <taxon>Pseudonocardiaceae</taxon>
        <taxon>Pseudonocardia</taxon>
    </lineage>
</organism>
<dbReference type="RefSeq" id="WP_252446346.1">
    <property type="nucleotide sequence ID" value="NZ_JAGSOV010000094.1"/>
</dbReference>
<reference evidence="1" key="1">
    <citation type="submission" date="2021-04" db="EMBL/GenBank/DDBJ databases">
        <title>Pseudonocardia sp. nov., isolated from sandy soil of mangrove forest.</title>
        <authorList>
            <person name="Zan Z."/>
            <person name="Huang R."/>
            <person name="Liu W."/>
        </authorList>
    </citation>
    <scope>NUCLEOTIDE SEQUENCE</scope>
    <source>
        <strain evidence="1">S2-4</strain>
    </source>
</reference>
<evidence type="ECO:0000313" key="2">
    <source>
        <dbReference type="Proteomes" id="UP001165283"/>
    </source>
</evidence>
<dbReference type="EMBL" id="JAGSOV010000094">
    <property type="protein sequence ID" value="MCO1660809.1"/>
    <property type="molecule type" value="Genomic_DNA"/>
</dbReference>
<accession>A0ABT1ADG9</accession>
<evidence type="ECO:0008006" key="3">
    <source>
        <dbReference type="Google" id="ProtNLM"/>
    </source>
</evidence>
<dbReference type="Proteomes" id="UP001165283">
    <property type="component" value="Unassembled WGS sequence"/>
</dbReference>
<protein>
    <recommendedName>
        <fullName evidence="3">Tetratricopeptide repeat protein</fullName>
    </recommendedName>
</protein>
<keyword evidence="2" id="KW-1185">Reference proteome</keyword>
<comment type="caution">
    <text evidence="1">The sequence shown here is derived from an EMBL/GenBank/DDBJ whole genome shotgun (WGS) entry which is preliminary data.</text>
</comment>
<evidence type="ECO:0000313" key="1">
    <source>
        <dbReference type="EMBL" id="MCO1660809.1"/>
    </source>
</evidence>